<keyword evidence="2" id="KW-0677">Repeat</keyword>
<keyword evidence="4 6" id="KW-0067">ATP-binding</keyword>
<keyword evidence="1" id="KW-0813">Transport</keyword>
<dbReference type="PANTHER" id="PTHR43790">
    <property type="entry name" value="CARBOHYDRATE TRANSPORT ATP-BINDING PROTEIN MG119-RELATED"/>
    <property type="match status" value="1"/>
</dbReference>
<dbReference type="PROSITE" id="PS00211">
    <property type="entry name" value="ABC_TRANSPORTER_1"/>
    <property type="match status" value="1"/>
</dbReference>
<evidence type="ECO:0000256" key="3">
    <source>
        <dbReference type="ARBA" id="ARBA00022741"/>
    </source>
</evidence>
<dbReference type="GO" id="GO:0005524">
    <property type="term" value="F:ATP binding"/>
    <property type="evidence" value="ECO:0007669"/>
    <property type="project" value="UniProtKB-KW"/>
</dbReference>
<dbReference type="Gene3D" id="3.40.50.300">
    <property type="entry name" value="P-loop containing nucleotide triphosphate hydrolases"/>
    <property type="match status" value="2"/>
</dbReference>
<dbReference type="Pfam" id="PF00005">
    <property type="entry name" value="ABC_tran"/>
    <property type="match status" value="2"/>
</dbReference>
<name>A0A2U9PI94_MYCSE</name>
<dbReference type="InterPro" id="IPR003439">
    <property type="entry name" value="ABC_transporter-like_ATP-bd"/>
</dbReference>
<dbReference type="SMART" id="SM00382">
    <property type="entry name" value="AAA"/>
    <property type="match status" value="2"/>
</dbReference>
<evidence type="ECO:0000256" key="2">
    <source>
        <dbReference type="ARBA" id="ARBA00022737"/>
    </source>
</evidence>
<dbReference type="AlphaFoldDB" id="A0A2U9PI94"/>
<reference evidence="6 7" key="1">
    <citation type="journal article" date="2013" name="Genome Announc.">
        <title>Draft genome sequence of MKD8, a conjugal recipient Mycobacterium smegmatis strain.</title>
        <authorList>
            <person name="Gray T.A."/>
            <person name="Palumbo M.J."/>
            <person name="Derbyshire K.M."/>
        </authorList>
    </citation>
    <scope>NUCLEOTIDE SEQUENCE [LARGE SCALE GENOMIC DNA]</scope>
    <source>
        <strain evidence="6 7">MKD8</strain>
    </source>
</reference>
<dbReference type="Proteomes" id="UP000011200">
    <property type="component" value="Chromosome"/>
</dbReference>
<dbReference type="InterPro" id="IPR050107">
    <property type="entry name" value="ABC_carbohydrate_import_ATPase"/>
</dbReference>
<accession>A0A2U9PI94</accession>
<feature type="domain" description="ABC transporter" evidence="5">
    <location>
        <begin position="7"/>
        <end position="242"/>
    </location>
</feature>
<evidence type="ECO:0000256" key="4">
    <source>
        <dbReference type="ARBA" id="ARBA00022840"/>
    </source>
</evidence>
<evidence type="ECO:0000256" key="1">
    <source>
        <dbReference type="ARBA" id="ARBA00022448"/>
    </source>
</evidence>
<dbReference type="SUPFAM" id="SSF52540">
    <property type="entry name" value="P-loop containing nucleoside triphosphate hydrolases"/>
    <property type="match status" value="2"/>
</dbReference>
<dbReference type="CDD" id="cd03216">
    <property type="entry name" value="ABC_Carb_Monos_I"/>
    <property type="match status" value="1"/>
</dbReference>
<feature type="domain" description="ABC transporter" evidence="5">
    <location>
        <begin position="256"/>
        <end position="496"/>
    </location>
</feature>
<proteinExistence type="predicted"/>
<protein>
    <submittedName>
        <fullName evidence="6">Ribose transport ATP-binding protein RbsA</fullName>
    </submittedName>
</protein>
<evidence type="ECO:0000313" key="6">
    <source>
        <dbReference type="EMBL" id="AWT51450.1"/>
    </source>
</evidence>
<evidence type="ECO:0000313" key="7">
    <source>
        <dbReference type="Proteomes" id="UP000011200"/>
    </source>
</evidence>
<dbReference type="PANTHER" id="PTHR43790:SF9">
    <property type="entry name" value="GALACTOFURANOSE TRANSPORTER ATP-BINDING PROTEIN YTFR"/>
    <property type="match status" value="1"/>
</dbReference>
<evidence type="ECO:0000259" key="5">
    <source>
        <dbReference type="PROSITE" id="PS50893"/>
    </source>
</evidence>
<sequence>MESPLRLQMRAVSKRYGSVQALSDVDFELRPGEVMALLGENGAGKSTLVKTLAGLLRPDEGDILIDGSPVDLSSSRKSREAGVAVIQQEFSSVATLSVIENLFLGQQQAPFWWTRRSLRGLAGNRLEAVGLGHLDPDATVDTLTVAEAQLLEIARVLGTSANVVVFDEPTAALSDAEIVTVKAVVRSLAGEGKSIVYVTHRLNEVFEIADRVTIMRNGTNLPPEETSSLDVSGIVTRMLGRRLEMMYPERSDQTELGPTCLELEGAVIPGLKAPVSLTAAKGEIIGFTGQVGSGADRLVQAMAGEIALSAGSIKLNGVPIGASRAAGIQRGVAYCSSDRKRDGIFYELSIQTNLSSAWLDRISSWSVIKAGKERDLAADVAAKVAITSPATTAVGHLSGGNQQKVALGKWIGRTPEVLLIEEPTRGVDVGARAEIYSQLRRLADSGMLIVICSSDTGEVYGVADRIATFYRGEMRPIRHRTDITESELATEVMHHAVSEEK</sequence>
<gene>
    <name evidence="6" type="ORF">D806_004570</name>
</gene>
<dbReference type="InterPro" id="IPR017871">
    <property type="entry name" value="ABC_transporter-like_CS"/>
</dbReference>
<dbReference type="CDD" id="cd03215">
    <property type="entry name" value="ABC_Carb_Monos_II"/>
    <property type="match status" value="1"/>
</dbReference>
<dbReference type="InterPro" id="IPR003593">
    <property type="entry name" value="AAA+_ATPase"/>
</dbReference>
<dbReference type="EMBL" id="CP027541">
    <property type="protein sequence ID" value="AWT51450.1"/>
    <property type="molecule type" value="Genomic_DNA"/>
</dbReference>
<reference evidence="7" key="2">
    <citation type="submission" date="2018-03" db="EMBL/GenBank/DDBJ databases">
        <authorList>
            <person name="Derbyshire K."/>
            <person name="Gray T.A."/>
            <person name="Champion M."/>
        </authorList>
    </citation>
    <scope>NUCLEOTIDE SEQUENCE [LARGE SCALE GENOMIC DNA]</scope>
    <source>
        <strain evidence="7">MKD8</strain>
    </source>
</reference>
<dbReference type="PROSITE" id="PS50893">
    <property type="entry name" value="ABC_TRANSPORTER_2"/>
    <property type="match status" value="2"/>
</dbReference>
<keyword evidence="3" id="KW-0547">Nucleotide-binding</keyword>
<organism evidence="6 7">
    <name type="scientific">Mycolicibacterium smegmatis (strain MKD8)</name>
    <name type="common">Mycobacterium smegmatis</name>
    <dbReference type="NCBI Taxonomy" id="1214915"/>
    <lineage>
        <taxon>Bacteria</taxon>
        <taxon>Bacillati</taxon>
        <taxon>Actinomycetota</taxon>
        <taxon>Actinomycetes</taxon>
        <taxon>Mycobacteriales</taxon>
        <taxon>Mycobacteriaceae</taxon>
        <taxon>Mycolicibacterium</taxon>
    </lineage>
</organism>
<dbReference type="InterPro" id="IPR027417">
    <property type="entry name" value="P-loop_NTPase"/>
</dbReference>
<dbReference type="RefSeq" id="WP_232836073.1">
    <property type="nucleotide sequence ID" value="NZ_CP027541.1"/>
</dbReference>
<dbReference type="GO" id="GO:0016887">
    <property type="term" value="F:ATP hydrolysis activity"/>
    <property type="evidence" value="ECO:0007669"/>
    <property type="project" value="InterPro"/>
</dbReference>